<protein>
    <submittedName>
        <fullName evidence="1">Uncharacterized protein</fullName>
    </submittedName>
</protein>
<dbReference type="EMBL" id="MF403008">
    <property type="protein sequence ID" value="AUZ95041.1"/>
    <property type="molecule type" value="Genomic_DNA"/>
</dbReference>
<dbReference type="KEGG" id="vg:40088268"/>
<accession>A0A2L0UZT7</accession>
<dbReference type="RefSeq" id="YP_009611930.1">
    <property type="nucleotide sequence ID" value="NC_042013.1"/>
</dbReference>
<evidence type="ECO:0000313" key="1">
    <source>
        <dbReference type="EMBL" id="AUZ95041.1"/>
    </source>
</evidence>
<proteinExistence type="predicted"/>
<dbReference type="Proteomes" id="UP000223025">
    <property type="component" value="Segment"/>
</dbReference>
<dbReference type="GeneID" id="40088268"/>
<keyword evidence="2" id="KW-1185">Reference proteome</keyword>
<evidence type="ECO:0000313" key="2">
    <source>
        <dbReference type="Proteomes" id="UP000223025"/>
    </source>
</evidence>
<sequence>MPRPKPKVIIEKTDTKTHKIDQILEADAIYAVYYDGKPINIRTISTFVKWPPAKYKKCSFSSSGHAYNLADKLNEEFGTDKFTVHRLVAGERIIEKK</sequence>
<organism evidence="1 2">
    <name type="scientific">Agrobacterium phage Atu_ph07</name>
    <dbReference type="NCBI Taxonomy" id="2024264"/>
    <lineage>
        <taxon>Viruses</taxon>
        <taxon>Duplodnaviria</taxon>
        <taxon>Heunggongvirae</taxon>
        <taxon>Uroviricota</taxon>
        <taxon>Caudoviricetes</taxon>
        <taxon>Polybotosvirus</taxon>
        <taxon>Polybotosvirus Atuph07</taxon>
    </lineage>
</organism>
<name>A0A2L0UZT7_9CAUD</name>
<reference evidence="1 2" key="1">
    <citation type="submission" date="2017-06" db="EMBL/GenBank/DDBJ databases">
        <authorList>
            <person name="Kim H.J."/>
            <person name="Triplett B.A."/>
        </authorList>
    </citation>
    <scope>NUCLEOTIDE SEQUENCE [LARGE SCALE GENOMIC DNA]</scope>
</reference>